<protein>
    <submittedName>
        <fullName evidence="1">Uncharacterized protein</fullName>
    </submittedName>
</protein>
<organism evidence="1 2">
    <name type="scientific">Persea americana</name>
    <name type="common">Avocado</name>
    <dbReference type="NCBI Taxonomy" id="3435"/>
    <lineage>
        <taxon>Eukaryota</taxon>
        <taxon>Viridiplantae</taxon>
        <taxon>Streptophyta</taxon>
        <taxon>Embryophyta</taxon>
        <taxon>Tracheophyta</taxon>
        <taxon>Spermatophyta</taxon>
        <taxon>Magnoliopsida</taxon>
        <taxon>Magnoliidae</taxon>
        <taxon>Laurales</taxon>
        <taxon>Lauraceae</taxon>
        <taxon>Persea</taxon>
    </lineage>
</organism>
<accession>A0ACC2MBC0</accession>
<comment type="caution">
    <text evidence="1">The sequence shown here is derived from an EMBL/GenBank/DDBJ whole genome shotgun (WGS) entry which is preliminary data.</text>
</comment>
<reference evidence="1 2" key="1">
    <citation type="journal article" date="2022" name="Hortic Res">
        <title>A haplotype resolved chromosomal level avocado genome allows analysis of novel avocado genes.</title>
        <authorList>
            <person name="Nath O."/>
            <person name="Fletcher S.J."/>
            <person name="Hayward A."/>
            <person name="Shaw L.M."/>
            <person name="Masouleh A.K."/>
            <person name="Furtado A."/>
            <person name="Henry R.J."/>
            <person name="Mitter N."/>
        </authorList>
    </citation>
    <scope>NUCLEOTIDE SEQUENCE [LARGE SCALE GENOMIC DNA]</scope>
    <source>
        <strain evidence="2">cv. Hass</strain>
    </source>
</reference>
<proteinExistence type="predicted"/>
<evidence type="ECO:0000313" key="2">
    <source>
        <dbReference type="Proteomes" id="UP001234297"/>
    </source>
</evidence>
<dbReference type="Proteomes" id="UP001234297">
    <property type="component" value="Chromosome 2"/>
</dbReference>
<evidence type="ECO:0000313" key="1">
    <source>
        <dbReference type="EMBL" id="KAJ8642666.1"/>
    </source>
</evidence>
<keyword evidence="2" id="KW-1185">Reference proteome</keyword>
<name>A0ACC2MBC0_PERAE</name>
<gene>
    <name evidence="1" type="ORF">MRB53_004414</name>
</gene>
<sequence length="173" mass="19923">MIMENNLLSTHDRRFPFRYRDGLDDGHCYSLTSFLSILLVMTLAELKLQQLDRKKLDTSLSPSQQAASESGRRMRSDTLTEAVACAWEILSGKGKGMPDQCLSLPPKMKNGKEREEQKLSTLSSIIFPDLLLYEYLMKCWRSQRLRDAPQSRAENNTGMKAVAEPRFSWWWGE</sequence>
<dbReference type="EMBL" id="CM056810">
    <property type="protein sequence ID" value="KAJ8642666.1"/>
    <property type="molecule type" value="Genomic_DNA"/>
</dbReference>